<gene>
    <name evidence="2" type="ORF">EIY87_06645</name>
</gene>
<dbReference type="EMBL" id="RSEC01000024">
    <property type="protein sequence ID" value="RSD22830.1"/>
    <property type="molecule type" value="Genomic_DNA"/>
</dbReference>
<dbReference type="Proteomes" id="UP000267081">
    <property type="component" value="Unassembled WGS sequence"/>
</dbReference>
<dbReference type="RefSeq" id="WP_125306777.1">
    <property type="nucleotide sequence ID" value="NZ_RSEC01000024.1"/>
</dbReference>
<reference evidence="2 3" key="1">
    <citation type="submission" date="2018-12" db="EMBL/GenBank/DDBJ databases">
        <title>Amycolatopsis eburnea sp. nov. actinomycete associate with arbuscular mycorrhiza fungal spore.</title>
        <authorList>
            <person name="Lumyong S."/>
            <person name="Chaiya L."/>
        </authorList>
    </citation>
    <scope>NUCLEOTIDE SEQUENCE [LARGE SCALE GENOMIC DNA]</scope>
    <source>
        <strain evidence="2 3">GLM-1</strain>
    </source>
</reference>
<feature type="signal peptide" evidence="1">
    <location>
        <begin position="1"/>
        <end position="25"/>
    </location>
</feature>
<evidence type="ECO:0000313" key="2">
    <source>
        <dbReference type="EMBL" id="RSD22830.1"/>
    </source>
</evidence>
<name>A0A427THH3_9PSEU</name>
<evidence type="ECO:0008006" key="4">
    <source>
        <dbReference type="Google" id="ProtNLM"/>
    </source>
</evidence>
<dbReference type="AlphaFoldDB" id="A0A427THH3"/>
<evidence type="ECO:0000256" key="1">
    <source>
        <dbReference type="SAM" id="SignalP"/>
    </source>
</evidence>
<accession>A0A427THH3</accession>
<organism evidence="2 3">
    <name type="scientific">Amycolatopsis eburnea</name>
    <dbReference type="NCBI Taxonomy" id="2267691"/>
    <lineage>
        <taxon>Bacteria</taxon>
        <taxon>Bacillati</taxon>
        <taxon>Actinomycetota</taxon>
        <taxon>Actinomycetes</taxon>
        <taxon>Pseudonocardiales</taxon>
        <taxon>Pseudonocardiaceae</taxon>
        <taxon>Amycolatopsis</taxon>
    </lineage>
</organism>
<feature type="chain" id="PRO_5019335924" description="Secreted protein" evidence="1">
    <location>
        <begin position="26"/>
        <end position="95"/>
    </location>
</feature>
<keyword evidence="1" id="KW-0732">Signal</keyword>
<comment type="caution">
    <text evidence="2">The sequence shown here is derived from an EMBL/GenBank/DDBJ whole genome shotgun (WGS) entry which is preliminary data.</text>
</comment>
<evidence type="ECO:0000313" key="3">
    <source>
        <dbReference type="Proteomes" id="UP000267081"/>
    </source>
</evidence>
<proteinExistence type="predicted"/>
<keyword evidence="3" id="KW-1185">Reference proteome</keyword>
<protein>
    <recommendedName>
        <fullName evidence="4">Secreted protein</fullName>
    </recommendedName>
</protein>
<sequence length="95" mass="10383">MKRSMFGVAVLVGGLTVLVPSPASAASIPPDCKVWSDPRWGVGYSQCSARAHRVAVYCDWAAFPLMGPWRNKNEISERQCDIGESPTRVSVDFPD</sequence>